<comment type="catalytic activity">
    <reaction evidence="7">
        <text>4-demethyl-7-[(3S)-3-amino-3-carboxypropyl]wyosine(37) in tRNA(Phe) + S-adenosyl-L-methionine = 7-[(3S)-3-amino-3-carboxypropyl]wyosine(37) in tRNA(Phe) + S-adenosyl-L-homocysteine + H(+)</text>
        <dbReference type="Rhea" id="RHEA:36635"/>
        <dbReference type="Rhea" id="RHEA-COMP:10378"/>
        <dbReference type="Rhea" id="RHEA-COMP:10379"/>
        <dbReference type="ChEBI" id="CHEBI:15378"/>
        <dbReference type="ChEBI" id="CHEBI:57856"/>
        <dbReference type="ChEBI" id="CHEBI:59789"/>
        <dbReference type="ChEBI" id="CHEBI:73543"/>
        <dbReference type="ChEBI" id="CHEBI:73550"/>
        <dbReference type="EC" id="2.1.1.282"/>
    </reaction>
</comment>
<keyword evidence="2 7" id="KW-0489">Methyltransferase</keyword>
<dbReference type="InterPro" id="IPR003827">
    <property type="entry name" value="tRNA_yW-synthesising"/>
</dbReference>
<dbReference type="EMBL" id="DTLB01000017">
    <property type="protein sequence ID" value="HFW31951.1"/>
    <property type="molecule type" value="Genomic_DNA"/>
</dbReference>
<organism evidence="10">
    <name type="scientific">Archaeoglobus fulgidus</name>
    <dbReference type="NCBI Taxonomy" id="2234"/>
    <lineage>
        <taxon>Archaea</taxon>
        <taxon>Methanobacteriati</taxon>
        <taxon>Methanobacteriota</taxon>
        <taxon>Archaeoglobi</taxon>
        <taxon>Archaeoglobales</taxon>
        <taxon>Archaeoglobaceae</taxon>
        <taxon>Archaeoglobus</taxon>
    </lineage>
</organism>
<dbReference type="AlphaFoldDB" id="A0A7C3MAE2"/>
<comment type="function">
    <text evidence="7">S-adenosyl-L-methionine-dependent methyltransferase that acts as a component of the wyosine derivatives biosynthesis pathway. Probably methylates N-4 position of wybutosine-86 to produce wybutosine-72.</text>
</comment>
<evidence type="ECO:0000256" key="4">
    <source>
        <dbReference type="ARBA" id="ARBA00022691"/>
    </source>
</evidence>
<evidence type="ECO:0000256" key="5">
    <source>
        <dbReference type="ARBA" id="ARBA00022694"/>
    </source>
</evidence>
<evidence type="ECO:0000313" key="10">
    <source>
        <dbReference type="EMBL" id="HFW31951.1"/>
    </source>
</evidence>
<dbReference type="PANTHER" id="PTHR48418">
    <property type="entry name" value="TRNA WYBUTOSINE-SYNTHESIZING PROTEIN 3"/>
    <property type="match status" value="1"/>
</dbReference>
<keyword evidence="3 7" id="KW-0808">Transferase</keyword>
<evidence type="ECO:0000313" key="9">
    <source>
        <dbReference type="EMBL" id="HET22066.1"/>
    </source>
</evidence>
<dbReference type="Pfam" id="PF02676">
    <property type="entry name" value="TYW3"/>
    <property type="match status" value="1"/>
</dbReference>
<accession>A0A7C3MAE2</accession>
<evidence type="ECO:0000256" key="3">
    <source>
        <dbReference type="ARBA" id="ARBA00022679"/>
    </source>
</evidence>
<gene>
    <name evidence="7" type="primary">taw3</name>
    <name evidence="9" type="ORF">ENN70_08485</name>
    <name evidence="10" type="ORF">ENW66_03230</name>
</gene>
<dbReference type="EMBL" id="DSCQ01000110">
    <property type="protein sequence ID" value="HET22066.1"/>
    <property type="molecule type" value="Genomic_DNA"/>
</dbReference>
<evidence type="ECO:0000256" key="7">
    <source>
        <dbReference type="HAMAP-Rule" id="MF_00266"/>
    </source>
</evidence>
<dbReference type="InterPro" id="IPR022908">
    <property type="entry name" value="Taw3"/>
</dbReference>
<dbReference type="EC" id="2.1.1.282" evidence="7"/>
<name>A0A7C3MAE2_ARCFL</name>
<comment type="similarity">
    <text evidence="1 7">Belongs to the TYW3 family.</text>
</comment>
<feature type="domain" description="tRNA wybutosine-synthesizing protein" evidence="8">
    <location>
        <begin position="7"/>
        <end position="184"/>
    </location>
</feature>
<reference evidence="10" key="1">
    <citation type="journal article" date="2020" name="mSystems">
        <title>Genome- and Community-Level Interaction Insights into Carbon Utilization and Element Cycling Functions of Hydrothermarchaeota in Hydrothermal Sediment.</title>
        <authorList>
            <person name="Zhou Z."/>
            <person name="Liu Y."/>
            <person name="Xu W."/>
            <person name="Pan J."/>
            <person name="Luo Z.H."/>
            <person name="Li M."/>
        </authorList>
    </citation>
    <scope>NUCLEOTIDE SEQUENCE [LARGE SCALE GENOMIC DNA]</scope>
    <source>
        <strain evidence="9">SpSt-12</strain>
        <strain evidence="10">SpSt-87</strain>
    </source>
</reference>
<protein>
    <recommendedName>
        <fullName evidence="6 7">tRNA(Phe) 7-((3-amino-3-carboxypropyl)-4-demethylwyosine(37)-N(4))-methyltransferase</fullName>
        <ecNumber evidence="7">2.1.1.282</ecNumber>
    </recommendedName>
    <alternativeName>
        <fullName evidence="7">tRNA wyosine derivatives biosynthesis protein Taw3</fullName>
    </alternativeName>
</protein>
<evidence type="ECO:0000259" key="8">
    <source>
        <dbReference type="Pfam" id="PF02676"/>
    </source>
</evidence>
<dbReference type="HAMAP" id="MF_00266">
    <property type="entry name" value="TYW3_archaea"/>
    <property type="match status" value="1"/>
</dbReference>
<dbReference type="SUPFAM" id="SSF111278">
    <property type="entry name" value="SSo0622-like"/>
    <property type="match status" value="1"/>
</dbReference>
<comment type="caution">
    <text evidence="10">The sequence shown here is derived from an EMBL/GenBank/DDBJ whole genome shotgun (WGS) entry which is preliminary data.</text>
</comment>
<dbReference type="InterPro" id="IPR036602">
    <property type="entry name" value="tRNA_yW-synthesising-like_sf"/>
</dbReference>
<keyword evidence="4 7" id="KW-0949">S-adenosyl-L-methionine</keyword>
<evidence type="ECO:0000256" key="2">
    <source>
        <dbReference type="ARBA" id="ARBA00022603"/>
    </source>
</evidence>
<evidence type="ECO:0000256" key="6">
    <source>
        <dbReference type="ARBA" id="ARBA00030554"/>
    </source>
</evidence>
<dbReference type="GO" id="GO:0008175">
    <property type="term" value="F:tRNA methyltransferase activity"/>
    <property type="evidence" value="ECO:0007669"/>
    <property type="project" value="InterPro"/>
</dbReference>
<dbReference type="NCBIfam" id="NF003267">
    <property type="entry name" value="PRK04235.1-6"/>
    <property type="match status" value="1"/>
</dbReference>
<evidence type="ECO:0000256" key="1">
    <source>
        <dbReference type="ARBA" id="ARBA00008569"/>
    </source>
</evidence>
<sequence length="188" mass="21302">MWEKFKKERLESYLEAKAEGKVDDDIVDLLDLINSFDCFVTLSSCSGRIAVINLRKPGDKANAEFLGKWHKGVDAESIIKAAIKSRNTAWLVQYPPIIHVACRDLEVARILMNIANQAGFRRSGIISLKNNVVEVASLERLELPIAEGGRMLIDSEYLEYVVRCANEKLLKGKEKLRRLHSALESFQR</sequence>
<proteinExistence type="inferred from homology"/>
<dbReference type="Gene3D" id="3.30.1960.10">
    <property type="entry name" value="tRNA wybutosine-synthesizing-like"/>
    <property type="match status" value="1"/>
</dbReference>
<keyword evidence="5 7" id="KW-0819">tRNA processing</keyword>
<dbReference type="GO" id="GO:0030488">
    <property type="term" value="P:tRNA methylation"/>
    <property type="evidence" value="ECO:0007669"/>
    <property type="project" value="InterPro"/>
</dbReference>
<dbReference type="PANTHER" id="PTHR48418:SF1">
    <property type="entry name" value="TRNA WYBUTOSINE-SYNTHESIZING PROTEIN 3"/>
    <property type="match status" value="1"/>
</dbReference>
<dbReference type="GO" id="GO:0031591">
    <property type="term" value="P:wybutosine biosynthetic process"/>
    <property type="evidence" value="ECO:0007669"/>
    <property type="project" value="InterPro"/>
</dbReference>